<evidence type="ECO:0000256" key="3">
    <source>
        <dbReference type="ARBA" id="ARBA00019077"/>
    </source>
</evidence>
<evidence type="ECO:0000313" key="11">
    <source>
        <dbReference type="EMBL" id="BCO08161.1"/>
    </source>
</evidence>
<dbReference type="RefSeq" id="WP_267928081.1">
    <property type="nucleotide sequence ID" value="NZ_AP024233.1"/>
</dbReference>
<evidence type="ECO:0000259" key="10">
    <source>
        <dbReference type="Pfam" id="PF04413"/>
    </source>
</evidence>
<dbReference type="EMBL" id="AP024233">
    <property type="protein sequence ID" value="BCO08161.1"/>
    <property type="molecule type" value="Genomic_DNA"/>
</dbReference>
<dbReference type="GO" id="GO:0009245">
    <property type="term" value="P:lipid A biosynthetic process"/>
    <property type="evidence" value="ECO:0007669"/>
    <property type="project" value="TreeGrafter"/>
</dbReference>
<evidence type="ECO:0000256" key="8">
    <source>
        <dbReference type="PIRSR" id="PIRSR639901-2"/>
    </source>
</evidence>
<dbReference type="Pfam" id="PF04413">
    <property type="entry name" value="Glycos_transf_N"/>
    <property type="match status" value="1"/>
</dbReference>
<evidence type="ECO:0000256" key="6">
    <source>
        <dbReference type="ARBA" id="ARBA00049183"/>
    </source>
</evidence>
<dbReference type="Gene3D" id="3.40.50.11720">
    <property type="entry name" value="3-Deoxy-D-manno-octulosonic-acid transferase, N-terminal domain"/>
    <property type="match status" value="1"/>
</dbReference>
<comment type="catalytic activity">
    <reaction evidence="6 9">
        <text>lipid IVA (E. coli) + CMP-3-deoxy-beta-D-manno-octulosonate = alpha-Kdo-(2-&gt;6)-lipid IVA (E. coli) + CMP + H(+)</text>
        <dbReference type="Rhea" id="RHEA:28066"/>
        <dbReference type="ChEBI" id="CHEBI:15378"/>
        <dbReference type="ChEBI" id="CHEBI:58603"/>
        <dbReference type="ChEBI" id="CHEBI:60364"/>
        <dbReference type="ChEBI" id="CHEBI:60377"/>
        <dbReference type="ChEBI" id="CHEBI:85987"/>
        <dbReference type="EC" id="2.4.99.12"/>
    </reaction>
</comment>
<feature type="site" description="Transition state stabilizer" evidence="8">
    <location>
        <position position="213"/>
    </location>
</feature>
<evidence type="ECO:0000256" key="7">
    <source>
        <dbReference type="PIRSR" id="PIRSR639901-1"/>
    </source>
</evidence>
<keyword evidence="9" id="KW-0448">Lipopolysaccharide biosynthesis</keyword>
<dbReference type="Gene3D" id="3.40.50.2000">
    <property type="entry name" value="Glycogen Phosphorylase B"/>
    <property type="match status" value="1"/>
</dbReference>
<dbReference type="GO" id="GO:0009244">
    <property type="term" value="P:lipopolysaccharide core region biosynthetic process"/>
    <property type="evidence" value="ECO:0007669"/>
    <property type="project" value="UniProtKB-UniRule"/>
</dbReference>
<comment type="similarity">
    <text evidence="9">Belongs to the glycosyltransferase group 1 family.</text>
</comment>
<keyword evidence="12" id="KW-1185">Reference proteome</keyword>
<dbReference type="GO" id="GO:0005886">
    <property type="term" value="C:plasma membrane"/>
    <property type="evidence" value="ECO:0007669"/>
    <property type="project" value="UniProtKB-SubCell"/>
</dbReference>
<dbReference type="SUPFAM" id="SSF53756">
    <property type="entry name" value="UDP-Glycosyltransferase/glycogen phosphorylase"/>
    <property type="match status" value="1"/>
</dbReference>
<dbReference type="PANTHER" id="PTHR42755:SF1">
    <property type="entry name" value="3-DEOXY-D-MANNO-OCTULOSONIC ACID TRANSFERASE, MITOCHONDRIAL-RELATED"/>
    <property type="match status" value="1"/>
</dbReference>
<dbReference type="KEGG" id="ddu:GF1_05370"/>
<dbReference type="InterPro" id="IPR039901">
    <property type="entry name" value="Kdotransferase"/>
</dbReference>
<keyword evidence="4 9" id="KW-0808">Transferase</keyword>
<evidence type="ECO:0000256" key="2">
    <source>
        <dbReference type="ARBA" id="ARBA00012621"/>
    </source>
</evidence>
<feature type="domain" description="3-deoxy-D-manno-octulosonic-acid transferase N-terminal" evidence="10">
    <location>
        <begin position="36"/>
        <end position="215"/>
    </location>
</feature>
<dbReference type="InterPro" id="IPR007507">
    <property type="entry name" value="Glycos_transf_N"/>
</dbReference>
<comment type="pathway">
    <text evidence="1 9">Bacterial outer membrane biogenesis; LPS core biosynthesis.</text>
</comment>
<comment type="function">
    <text evidence="9">Involved in lipopolysaccharide (LPS) biosynthesis. Catalyzes the transfer of 3-deoxy-D-manno-octulosonate (Kdo) residue(s) from CMP-Kdo to lipid IV(A), the tetraacyldisaccharide-1,4'-bisphosphate precursor of lipid A.</text>
</comment>
<dbReference type="PANTHER" id="PTHR42755">
    <property type="entry name" value="3-DEOXY-MANNO-OCTULOSONATE CYTIDYLYLTRANSFERASE"/>
    <property type="match status" value="1"/>
</dbReference>
<evidence type="ECO:0000256" key="1">
    <source>
        <dbReference type="ARBA" id="ARBA00004713"/>
    </source>
</evidence>
<proteinExistence type="inferred from homology"/>
<comment type="subcellular location">
    <subcellularLocation>
        <location evidence="9">Cell membrane</location>
    </subcellularLocation>
</comment>
<dbReference type="AlphaFoldDB" id="A0A915TYI8"/>
<name>A0A915TYI8_9BACT</name>
<evidence type="ECO:0000256" key="5">
    <source>
        <dbReference type="ARBA" id="ARBA00031445"/>
    </source>
</evidence>
<keyword evidence="9" id="KW-1003">Cell membrane</keyword>
<keyword evidence="9" id="KW-0472">Membrane</keyword>
<organism evidence="11 12">
    <name type="scientific">Desulfolithobacter dissulfuricans</name>
    <dbReference type="NCBI Taxonomy" id="2795293"/>
    <lineage>
        <taxon>Bacteria</taxon>
        <taxon>Pseudomonadati</taxon>
        <taxon>Thermodesulfobacteriota</taxon>
        <taxon>Desulfobulbia</taxon>
        <taxon>Desulfobulbales</taxon>
        <taxon>Desulfobulbaceae</taxon>
        <taxon>Desulfolithobacter</taxon>
    </lineage>
</organism>
<accession>A0A915TYI8</accession>
<gene>
    <name evidence="11" type="primary">kdtA_1</name>
    <name evidence="11" type="ORF">GF1_05370</name>
</gene>
<dbReference type="GO" id="GO:0043842">
    <property type="term" value="F:Kdo transferase activity"/>
    <property type="evidence" value="ECO:0007669"/>
    <property type="project" value="UniProtKB-EC"/>
</dbReference>
<protein>
    <recommendedName>
        <fullName evidence="3 9">3-deoxy-D-manno-octulosonic acid transferase</fullName>
        <shortName evidence="9">Kdo transferase</shortName>
        <ecNumber evidence="2 9">2.4.99.12</ecNumber>
    </recommendedName>
    <alternativeName>
        <fullName evidence="5 9">Lipid IV(A) 3-deoxy-D-manno-octulosonic acid transferase</fullName>
    </alternativeName>
</protein>
<feature type="active site" description="Proton acceptor" evidence="7">
    <location>
        <position position="65"/>
    </location>
</feature>
<feature type="site" description="Transition state stabilizer" evidence="8">
    <location>
        <position position="135"/>
    </location>
</feature>
<dbReference type="EC" id="2.4.99.12" evidence="2 9"/>
<evidence type="ECO:0000256" key="9">
    <source>
        <dbReference type="RuleBase" id="RU365103"/>
    </source>
</evidence>
<reference evidence="11" key="1">
    <citation type="submission" date="2020-12" db="EMBL/GenBank/DDBJ databases">
        <title>Desulfobium dissulfuricans gen. nov., sp. nov., a novel mesophilic, sulfate-reducing bacterium isolated from a deep-sea hydrothermal vent.</title>
        <authorList>
            <person name="Hashimoto Y."/>
            <person name="Tame A."/>
            <person name="Sawayama S."/>
            <person name="Miyazaki J."/>
            <person name="Takai K."/>
            <person name="Nakagawa S."/>
        </authorList>
    </citation>
    <scope>NUCLEOTIDE SEQUENCE</scope>
    <source>
        <strain evidence="11">GF1</strain>
    </source>
</reference>
<sequence length="431" mass="47489">MLYKVYRVAGRIVWLTLLLSSPLLKRFGSTGPGFGLAQRLGWYPELADKRPGVPRIWIHAASVGEVKAARALVGGLRARSQELEIVLTTMTRQGHRVAARQLAGQAVCLMAPLDAAPAVRRALSHIRPDCYICLETELWPVMLSDLSHAGIPMLLLNGRMSERSCRRYRHLGPLVPNILAGFVRIGVISETDRARFQALGVPGEKIEVTGNVKFDPGDEADPAGRERFRSLLGVRDEIVFVSGSTRTGEEILLADVVQHLRRESGRDIVWVVAPRHLERLDTVRRELSRQGLDCDLFSVLQGGAARRHRVVLVDTMGDLAELYAAGDYLFCGGSLVDKGGHNIMEAVRWGRPVYFGPSMKDFRDAVDLVVQGGCGFQVRNTAELARTLLAHMADREKYSAICAAARRVSRAQKGAAGRQAAMVMEVIQRAE</sequence>
<dbReference type="InterPro" id="IPR038107">
    <property type="entry name" value="Glycos_transf_N_sf"/>
</dbReference>
<evidence type="ECO:0000313" key="12">
    <source>
        <dbReference type="Proteomes" id="UP001063350"/>
    </source>
</evidence>
<evidence type="ECO:0000256" key="4">
    <source>
        <dbReference type="ARBA" id="ARBA00022679"/>
    </source>
</evidence>
<dbReference type="Proteomes" id="UP001063350">
    <property type="component" value="Chromosome"/>
</dbReference>